<evidence type="ECO:0000313" key="8">
    <source>
        <dbReference type="EMBL" id="PNR57533.1"/>
    </source>
</evidence>
<keyword evidence="2 6" id="KW-0812">Transmembrane</keyword>
<evidence type="ECO:0000256" key="5">
    <source>
        <dbReference type="ARBA" id="ARBA00023136"/>
    </source>
</evidence>
<reference evidence="9" key="3">
    <citation type="submission" date="2020-12" db="UniProtKB">
        <authorList>
            <consortium name="EnsemblPlants"/>
        </authorList>
    </citation>
    <scope>IDENTIFICATION</scope>
</reference>
<keyword evidence="10" id="KW-1185">Reference proteome</keyword>
<dbReference type="GeneID" id="112279355"/>
<dbReference type="Gramene" id="Pp3c3_16770V3.1">
    <property type="protein sequence ID" value="Pp3c3_16770V3.1"/>
    <property type="gene ID" value="Pp3c3_16770"/>
</dbReference>
<accession>A0A2K1KUR4</accession>
<feature type="domain" description="HIG1" evidence="7">
    <location>
        <begin position="1"/>
        <end position="88"/>
    </location>
</feature>
<feature type="transmembrane region" description="Helical" evidence="6">
    <location>
        <begin position="24"/>
        <end position="44"/>
    </location>
</feature>
<keyword evidence="3 6" id="KW-1133">Transmembrane helix</keyword>
<gene>
    <name evidence="9" type="primary">LOC112279355</name>
    <name evidence="8" type="ORF">PHYPA_004527</name>
</gene>
<dbReference type="EMBL" id="ABEU02000003">
    <property type="protein sequence ID" value="PNR57533.1"/>
    <property type="molecule type" value="Genomic_DNA"/>
</dbReference>
<dbReference type="InterPro" id="IPR007667">
    <property type="entry name" value="Hypoxia_induced_domain"/>
</dbReference>
<dbReference type="Proteomes" id="UP000006727">
    <property type="component" value="Chromosome 3"/>
</dbReference>
<dbReference type="EnsemblPlants" id="Pp3c3_16770V3.3">
    <property type="protein sequence ID" value="Pp3c3_16770V3.3"/>
    <property type="gene ID" value="Pp3c3_16770"/>
</dbReference>
<dbReference type="InterPro" id="IPR050355">
    <property type="entry name" value="RCF1"/>
</dbReference>
<dbReference type="OMA" id="YGDNPWQ"/>
<evidence type="ECO:0000256" key="3">
    <source>
        <dbReference type="ARBA" id="ARBA00022989"/>
    </source>
</evidence>
<evidence type="ECO:0000313" key="9">
    <source>
        <dbReference type="EnsemblPlants" id="Pp3c3_16770V3.1"/>
    </source>
</evidence>
<dbReference type="Gramene" id="Pp3c3_16770V3.3">
    <property type="protein sequence ID" value="Pp3c3_16770V3.3"/>
    <property type="gene ID" value="Pp3c3_16770"/>
</dbReference>
<dbReference type="EnsemblPlants" id="Pp3c3_16770V3.2">
    <property type="protein sequence ID" value="Pp3c3_16770V3.2"/>
    <property type="gene ID" value="Pp3c3_16770"/>
</dbReference>
<evidence type="ECO:0000256" key="1">
    <source>
        <dbReference type="ARBA" id="ARBA00004325"/>
    </source>
</evidence>
<keyword evidence="5 6" id="KW-0472">Membrane</keyword>
<evidence type="ECO:0000256" key="4">
    <source>
        <dbReference type="ARBA" id="ARBA00023128"/>
    </source>
</evidence>
<organism evidence="8">
    <name type="scientific">Physcomitrium patens</name>
    <name type="common">Spreading-leaved earth moss</name>
    <name type="synonym">Physcomitrella patens</name>
    <dbReference type="NCBI Taxonomy" id="3218"/>
    <lineage>
        <taxon>Eukaryota</taxon>
        <taxon>Viridiplantae</taxon>
        <taxon>Streptophyta</taxon>
        <taxon>Embryophyta</taxon>
        <taxon>Bryophyta</taxon>
        <taxon>Bryophytina</taxon>
        <taxon>Bryopsida</taxon>
        <taxon>Funariidae</taxon>
        <taxon>Funariales</taxon>
        <taxon>Funariaceae</taxon>
        <taxon>Physcomitrium</taxon>
    </lineage>
</organism>
<dbReference type="EnsemblPlants" id="Pp3c3_16770V3.1">
    <property type="protein sequence ID" value="Pp3c3_16770V3.1"/>
    <property type="gene ID" value="Pp3c3_16770"/>
</dbReference>
<dbReference type="PANTHER" id="PTHR12297:SF3">
    <property type="entry name" value="HIG1 DOMAIN FAMILY MEMBER 1A"/>
    <property type="match status" value="1"/>
</dbReference>
<dbReference type="OrthoDB" id="6604018at2759"/>
<sequence>MASRGVEMYEDEDMFGNKKTNRNPLVLCGAIATAGVLVAGLISFRQGNFNRSQMFMRARVGFQAATVALMVGTVTLQNKSTDSDVSSKVVA</sequence>
<reference evidence="8 10" key="2">
    <citation type="journal article" date="2018" name="Plant J.">
        <title>The Physcomitrella patens chromosome-scale assembly reveals moss genome structure and evolution.</title>
        <authorList>
            <person name="Lang D."/>
            <person name="Ullrich K.K."/>
            <person name="Murat F."/>
            <person name="Fuchs J."/>
            <person name="Jenkins J."/>
            <person name="Haas F.B."/>
            <person name="Piednoel M."/>
            <person name="Gundlach H."/>
            <person name="Van Bel M."/>
            <person name="Meyberg R."/>
            <person name="Vives C."/>
            <person name="Morata J."/>
            <person name="Symeonidi A."/>
            <person name="Hiss M."/>
            <person name="Muchero W."/>
            <person name="Kamisugi Y."/>
            <person name="Saleh O."/>
            <person name="Blanc G."/>
            <person name="Decker E.L."/>
            <person name="van Gessel N."/>
            <person name="Grimwood J."/>
            <person name="Hayes R.D."/>
            <person name="Graham S.W."/>
            <person name="Gunter L.E."/>
            <person name="McDaniel S.F."/>
            <person name="Hoernstein S.N.W."/>
            <person name="Larsson A."/>
            <person name="Li F.W."/>
            <person name="Perroud P.F."/>
            <person name="Phillips J."/>
            <person name="Ranjan P."/>
            <person name="Rokshar D.S."/>
            <person name="Rothfels C.J."/>
            <person name="Schneider L."/>
            <person name="Shu S."/>
            <person name="Stevenson D.W."/>
            <person name="Thummler F."/>
            <person name="Tillich M."/>
            <person name="Villarreal Aguilar J.C."/>
            <person name="Widiez T."/>
            <person name="Wong G.K."/>
            <person name="Wymore A."/>
            <person name="Zhang Y."/>
            <person name="Zimmer A.D."/>
            <person name="Quatrano R.S."/>
            <person name="Mayer K.F.X."/>
            <person name="Goodstein D."/>
            <person name="Casacuberta J.M."/>
            <person name="Vandepoele K."/>
            <person name="Reski R."/>
            <person name="Cuming A.C."/>
            <person name="Tuskan G.A."/>
            <person name="Maumus F."/>
            <person name="Salse J."/>
            <person name="Schmutz J."/>
            <person name="Rensing S.A."/>
        </authorList>
    </citation>
    <scope>NUCLEOTIDE SEQUENCE [LARGE SCALE GENOMIC DNA]</scope>
    <source>
        <strain evidence="9 10">cv. Gransden 2004</strain>
    </source>
</reference>
<reference evidence="8 10" key="1">
    <citation type="journal article" date="2008" name="Science">
        <title>The Physcomitrella genome reveals evolutionary insights into the conquest of land by plants.</title>
        <authorList>
            <person name="Rensing S."/>
            <person name="Lang D."/>
            <person name="Zimmer A."/>
            <person name="Terry A."/>
            <person name="Salamov A."/>
            <person name="Shapiro H."/>
            <person name="Nishiyama T."/>
            <person name="Perroud P.-F."/>
            <person name="Lindquist E."/>
            <person name="Kamisugi Y."/>
            <person name="Tanahashi T."/>
            <person name="Sakakibara K."/>
            <person name="Fujita T."/>
            <person name="Oishi K."/>
            <person name="Shin-I T."/>
            <person name="Kuroki Y."/>
            <person name="Toyoda A."/>
            <person name="Suzuki Y."/>
            <person name="Hashimoto A."/>
            <person name="Yamaguchi K."/>
            <person name="Sugano A."/>
            <person name="Kohara Y."/>
            <person name="Fujiyama A."/>
            <person name="Anterola A."/>
            <person name="Aoki S."/>
            <person name="Ashton N."/>
            <person name="Barbazuk W.B."/>
            <person name="Barker E."/>
            <person name="Bennetzen J."/>
            <person name="Bezanilla M."/>
            <person name="Blankenship R."/>
            <person name="Cho S.H."/>
            <person name="Dutcher S."/>
            <person name="Estelle M."/>
            <person name="Fawcett J.A."/>
            <person name="Gundlach H."/>
            <person name="Hanada K."/>
            <person name="Heyl A."/>
            <person name="Hicks K.A."/>
            <person name="Hugh J."/>
            <person name="Lohr M."/>
            <person name="Mayer K."/>
            <person name="Melkozernov A."/>
            <person name="Murata T."/>
            <person name="Nelson D."/>
            <person name="Pils B."/>
            <person name="Prigge M."/>
            <person name="Reiss B."/>
            <person name="Renner T."/>
            <person name="Rombauts S."/>
            <person name="Rushton P."/>
            <person name="Sanderfoot A."/>
            <person name="Schween G."/>
            <person name="Shiu S.-H."/>
            <person name="Stueber K."/>
            <person name="Theodoulou F.L."/>
            <person name="Tu H."/>
            <person name="Van de Peer Y."/>
            <person name="Verrier P.J."/>
            <person name="Waters E."/>
            <person name="Wood A."/>
            <person name="Yang L."/>
            <person name="Cove D."/>
            <person name="Cuming A."/>
            <person name="Hasebe M."/>
            <person name="Lucas S."/>
            <person name="Mishler D.B."/>
            <person name="Reski R."/>
            <person name="Grigoriev I."/>
            <person name="Quatrano R.S."/>
            <person name="Boore J.L."/>
        </authorList>
    </citation>
    <scope>NUCLEOTIDE SEQUENCE [LARGE SCALE GENOMIC DNA]</scope>
    <source>
        <strain evidence="9 10">cv. Gransden 2004</strain>
    </source>
</reference>
<protein>
    <recommendedName>
        <fullName evidence="7">HIG1 domain-containing protein</fullName>
    </recommendedName>
</protein>
<dbReference type="GO" id="GO:0031966">
    <property type="term" value="C:mitochondrial membrane"/>
    <property type="evidence" value="ECO:0007669"/>
    <property type="project" value="UniProtKB-SubCell"/>
</dbReference>
<dbReference type="RefSeq" id="XP_024369491.1">
    <property type="nucleotide sequence ID" value="XM_024513723.2"/>
</dbReference>
<dbReference type="PaxDb" id="3218-PP1S25_334V6.1"/>
<dbReference type="STRING" id="3218.A0A2K1KUR4"/>
<keyword evidence="4" id="KW-0496">Mitochondrion</keyword>
<evidence type="ECO:0000256" key="6">
    <source>
        <dbReference type="SAM" id="Phobius"/>
    </source>
</evidence>
<dbReference type="Pfam" id="PF04588">
    <property type="entry name" value="HIG_1_N"/>
    <property type="match status" value="1"/>
</dbReference>
<comment type="subcellular location">
    <subcellularLocation>
        <location evidence="1">Mitochondrion membrane</location>
    </subcellularLocation>
</comment>
<proteinExistence type="predicted"/>
<dbReference type="Gene3D" id="6.10.140.1320">
    <property type="match status" value="1"/>
</dbReference>
<dbReference type="AlphaFoldDB" id="A0A2K1KUR4"/>
<dbReference type="Gramene" id="Pp3c3_16770V3.2">
    <property type="protein sequence ID" value="Pp3c3_16770V3.2"/>
    <property type="gene ID" value="Pp3c3_16770"/>
</dbReference>
<name>A0A2K1KUR4_PHYPA</name>
<dbReference type="PROSITE" id="PS51503">
    <property type="entry name" value="HIG1"/>
    <property type="match status" value="1"/>
</dbReference>
<evidence type="ECO:0000259" key="7">
    <source>
        <dbReference type="PROSITE" id="PS51503"/>
    </source>
</evidence>
<evidence type="ECO:0000256" key="2">
    <source>
        <dbReference type="ARBA" id="ARBA00022692"/>
    </source>
</evidence>
<evidence type="ECO:0000313" key="10">
    <source>
        <dbReference type="Proteomes" id="UP000006727"/>
    </source>
</evidence>
<dbReference type="PANTHER" id="PTHR12297">
    <property type="entry name" value="HYPOXIA-INDUCBILE GENE 1 HIG1 -RELATED"/>
    <property type="match status" value="1"/>
</dbReference>